<dbReference type="InterPro" id="IPR002347">
    <property type="entry name" value="SDR_fam"/>
</dbReference>
<dbReference type="SUPFAM" id="SSF51735">
    <property type="entry name" value="NAD(P)-binding Rossmann-fold domains"/>
    <property type="match status" value="1"/>
</dbReference>
<evidence type="ECO:0000259" key="4">
    <source>
        <dbReference type="SMART" id="SM00822"/>
    </source>
</evidence>
<dbReference type="InterPro" id="IPR051687">
    <property type="entry name" value="Peroxisomal_Beta-Oxidation"/>
</dbReference>
<feature type="domain" description="Ketoreductase" evidence="4">
    <location>
        <begin position="13"/>
        <end position="207"/>
    </location>
</feature>
<organism evidence="5 6">
    <name type="scientific">Nocardia callitridis</name>
    <dbReference type="NCBI Taxonomy" id="648753"/>
    <lineage>
        <taxon>Bacteria</taxon>
        <taxon>Bacillati</taxon>
        <taxon>Actinomycetota</taxon>
        <taxon>Actinomycetes</taxon>
        <taxon>Mycobacteriales</taxon>
        <taxon>Nocardiaceae</taxon>
        <taxon>Nocardia</taxon>
    </lineage>
</organism>
<comment type="similarity">
    <text evidence="1 3">Belongs to the short-chain dehydrogenases/reductases (SDR) family.</text>
</comment>
<dbReference type="PRINTS" id="PR00080">
    <property type="entry name" value="SDRFAMILY"/>
</dbReference>
<dbReference type="Proteomes" id="UP001500603">
    <property type="component" value="Unassembled WGS sequence"/>
</dbReference>
<accession>A0ABP9KNF7</accession>
<sequence length="302" mass="31411">MAEPMTERSCEGRVAVVTGAGRGLGAAYAERLAAAGARIVVNDLGVTLDGAPDPASPAAAVVDRITELGGSAVLSGHDVADREQAGALVQFAVDTFGHLDVLVNNAGILRDRSIVKMTDAEFDAVIGVHLKGTFNTMHHAAVHWRQRVDHGARLDARLINTTSVAGLFGNVGQANYAAAKAGIAAMTLVASKELARWGVTANCVSPGAATRMLASIPGRDVAALAETMSPQWPAAVVEWLASARSAGVTGRVFLASGRRISVAEGWEHGPSAEPSKDLDTLDNVLRELVDTARPNADMRGPR</sequence>
<reference evidence="6" key="1">
    <citation type="journal article" date="2019" name="Int. J. Syst. Evol. Microbiol.">
        <title>The Global Catalogue of Microorganisms (GCM) 10K type strain sequencing project: providing services to taxonomists for standard genome sequencing and annotation.</title>
        <authorList>
            <consortium name="The Broad Institute Genomics Platform"/>
            <consortium name="The Broad Institute Genome Sequencing Center for Infectious Disease"/>
            <person name="Wu L."/>
            <person name="Ma J."/>
        </authorList>
    </citation>
    <scope>NUCLEOTIDE SEQUENCE [LARGE SCALE GENOMIC DNA]</scope>
    <source>
        <strain evidence="6">JCM 18298</strain>
    </source>
</reference>
<dbReference type="PANTHER" id="PTHR45024">
    <property type="entry name" value="DEHYDROGENASES, SHORT CHAIN"/>
    <property type="match status" value="1"/>
</dbReference>
<dbReference type="SMART" id="SM00822">
    <property type="entry name" value="PKS_KR"/>
    <property type="match status" value="1"/>
</dbReference>
<dbReference type="PANTHER" id="PTHR45024:SF2">
    <property type="entry name" value="SCP2 DOMAIN-CONTAINING PROTEIN"/>
    <property type="match status" value="1"/>
</dbReference>
<dbReference type="InterPro" id="IPR036291">
    <property type="entry name" value="NAD(P)-bd_dom_sf"/>
</dbReference>
<dbReference type="PRINTS" id="PR00081">
    <property type="entry name" value="GDHRDH"/>
</dbReference>
<proteinExistence type="inferred from homology"/>
<name>A0ABP9KNF7_9NOCA</name>
<dbReference type="Pfam" id="PF00106">
    <property type="entry name" value="adh_short"/>
    <property type="match status" value="1"/>
</dbReference>
<keyword evidence="6" id="KW-1185">Reference proteome</keyword>
<dbReference type="PROSITE" id="PS00061">
    <property type="entry name" value="ADH_SHORT"/>
    <property type="match status" value="1"/>
</dbReference>
<keyword evidence="2" id="KW-0560">Oxidoreductase</keyword>
<gene>
    <name evidence="5" type="ORF">GCM10023318_43340</name>
</gene>
<evidence type="ECO:0000313" key="5">
    <source>
        <dbReference type="EMBL" id="GAA5061117.1"/>
    </source>
</evidence>
<evidence type="ECO:0000256" key="1">
    <source>
        <dbReference type="ARBA" id="ARBA00006484"/>
    </source>
</evidence>
<protein>
    <submittedName>
        <fullName evidence="5">SDR family oxidoreductase</fullName>
    </submittedName>
</protein>
<dbReference type="InterPro" id="IPR020904">
    <property type="entry name" value="Sc_DH/Rdtase_CS"/>
</dbReference>
<evidence type="ECO:0000313" key="6">
    <source>
        <dbReference type="Proteomes" id="UP001500603"/>
    </source>
</evidence>
<dbReference type="Gene3D" id="3.40.50.720">
    <property type="entry name" value="NAD(P)-binding Rossmann-like Domain"/>
    <property type="match status" value="1"/>
</dbReference>
<dbReference type="EMBL" id="BAABJM010000004">
    <property type="protein sequence ID" value="GAA5061117.1"/>
    <property type="molecule type" value="Genomic_DNA"/>
</dbReference>
<dbReference type="InterPro" id="IPR057326">
    <property type="entry name" value="KR_dom"/>
</dbReference>
<comment type="caution">
    <text evidence="5">The sequence shown here is derived from an EMBL/GenBank/DDBJ whole genome shotgun (WGS) entry which is preliminary data.</text>
</comment>
<evidence type="ECO:0000256" key="3">
    <source>
        <dbReference type="RuleBase" id="RU000363"/>
    </source>
</evidence>
<evidence type="ECO:0000256" key="2">
    <source>
        <dbReference type="ARBA" id="ARBA00023002"/>
    </source>
</evidence>